<organism evidence="5 6">
    <name type="scientific">Paraburkholderia youngii</name>
    <dbReference type="NCBI Taxonomy" id="2782701"/>
    <lineage>
        <taxon>Bacteria</taxon>
        <taxon>Pseudomonadati</taxon>
        <taxon>Pseudomonadota</taxon>
        <taxon>Betaproteobacteria</taxon>
        <taxon>Burkholderiales</taxon>
        <taxon>Burkholderiaceae</taxon>
        <taxon>Paraburkholderia</taxon>
    </lineage>
</organism>
<dbReference type="GO" id="GO:0016020">
    <property type="term" value="C:membrane"/>
    <property type="evidence" value="ECO:0007669"/>
    <property type="project" value="InterPro"/>
</dbReference>
<dbReference type="Gene3D" id="2.40.420.20">
    <property type="match status" value="1"/>
</dbReference>
<comment type="caution">
    <text evidence="5">The sequence shown here is derived from an EMBL/GenBank/DDBJ whole genome shotgun (WGS) entry which is preliminary data.</text>
</comment>
<dbReference type="EMBL" id="JACHDE010000002">
    <property type="protein sequence ID" value="MBB5399043.1"/>
    <property type="molecule type" value="Genomic_DNA"/>
</dbReference>
<dbReference type="PANTHER" id="PTHR30097">
    <property type="entry name" value="CATION EFFLUX SYSTEM PROTEIN CUSB"/>
    <property type="match status" value="1"/>
</dbReference>
<dbReference type="NCBIfam" id="TIGR01730">
    <property type="entry name" value="RND_mfp"/>
    <property type="match status" value="1"/>
</dbReference>
<dbReference type="Gene3D" id="1.10.287.470">
    <property type="entry name" value="Helix hairpin bin"/>
    <property type="match status" value="1"/>
</dbReference>
<dbReference type="InterPro" id="IPR006143">
    <property type="entry name" value="RND_pump_MFP"/>
</dbReference>
<dbReference type="GO" id="GO:0022857">
    <property type="term" value="F:transmembrane transporter activity"/>
    <property type="evidence" value="ECO:0007669"/>
    <property type="project" value="InterPro"/>
</dbReference>
<evidence type="ECO:0000313" key="6">
    <source>
        <dbReference type="Proteomes" id="UP000592820"/>
    </source>
</evidence>
<dbReference type="InterPro" id="IPR051909">
    <property type="entry name" value="MFP_Cation_Efflux"/>
</dbReference>
<dbReference type="AlphaFoldDB" id="A0A7W8P2G2"/>
<evidence type="ECO:0000256" key="3">
    <source>
        <dbReference type="SAM" id="SignalP"/>
    </source>
</evidence>
<dbReference type="RefSeq" id="WP_184225504.1">
    <property type="nucleotide sequence ID" value="NZ_JACHDE010000002.1"/>
</dbReference>
<dbReference type="SUPFAM" id="SSF111369">
    <property type="entry name" value="HlyD-like secretion proteins"/>
    <property type="match status" value="1"/>
</dbReference>
<gene>
    <name evidence="5" type="ORF">HDG41_001082</name>
</gene>
<evidence type="ECO:0000256" key="2">
    <source>
        <dbReference type="ARBA" id="ARBA00022448"/>
    </source>
</evidence>
<keyword evidence="3" id="KW-0732">Signal</keyword>
<dbReference type="GO" id="GO:0060003">
    <property type="term" value="P:copper ion export"/>
    <property type="evidence" value="ECO:0007669"/>
    <property type="project" value="TreeGrafter"/>
</dbReference>
<accession>A0A7W8P2G2</accession>
<dbReference type="GO" id="GO:0015679">
    <property type="term" value="P:plasma membrane copper ion transport"/>
    <property type="evidence" value="ECO:0007669"/>
    <property type="project" value="TreeGrafter"/>
</dbReference>
<protein>
    <submittedName>
        <fullName evidence="5">RND family efflux transporter MFP subunit</fullName>
    </submittedName>
</protein>
<feature type="domain" description="CusB-like barrel-sandwich hybrid" evidence="4">
    <location>
        <begin position="55"/>
        <end position="188"/>
    </location>
</feature>
<dbReference type="InterPro" id="IPR058790">
    <property type="entry name" value="BSH_CusB"/>
</dbReference>
<sequence>MKFSQTMTLAAVIALLGSHYASAQDVVAMPAVQRHMTQTLSTPARVQAASNIVLAASTAGTISGLRVLPGDTVRQGQVIARLTGPAVRAETTRLTSEQKSAEIRAATAMQAATIEQQKLEDQLSTRDATVRAKADRDTARQQLSAAKASARNYQSQLSVVAPQAGVVTGVSAADGQMVSTGQALVTVAPSSGLHVVANFYGNEAARVTPGTEGTFLPDGSDGSLRVVVQRTSLSATTPGQMDVWLKPVDGRVLPAGAVGTLSLSTTTEKLAVPASALVLDAGQWWVLVHDKRGNQRRHVIPGPSDKGWTAIQQGLVPDEWVVTQDAYLLFHQDFAKRYQQAD</sequence>
<evidence type="ECO:0000256" key="1">
    <source>
        <dbReference type="ARBA" id="ARBA00009477"/>
    </source>
</evidence>
<dbReference type="Gene3D" id="2.40.50.100">
    <property type="match status" value="1"/>
</dbReference>
<comment type="similarity">
    <text evidence="1">Belongs to the membrane fusion protein (MFP) (TC 8.A.1) family.</text>
</comment>
<name>A0A7W8P2G2_9BURK</name>
<dbReference type="Gene3D" id="2.40.30.170">
    <property type="match status" value="1"/>
</dbReference>
<proteinExistence type="inferred from homology"/>
<dbReference type="PANTHER" id="PTHR30097:SF4">
    <property type="entry name" value="SLR6042 PROTEIN"/>
    <property type="match status" value="1"/>
</dbReference>
<reference evidence="5 6" key="1">
    <citation type="submission" date="2020-08" db="EMBL/GenBank/DDBJ databases">
        <title>Genomic Encyclopedia of Type Strains, Phase IV (KMG-V): Genome sequencing to study the core and pangenomes of soil and plant-associated prokaryotes.</title>
        <authorList>
            <person name="Whitman W."/>
        </authorList>
    </citation>
    <scope>NUCLEOTIDE SEQUENCE [LARGE SCALE GENOMIC DNA]</scope>
    <source>
        <strain evidence="5 6">JPY162</strain>
    </source>
</reference>
<evidence type="ECO:0000259" key="4">
    <source>
        <dbReference type="Pfam" id="PF25919"/>
    </source>
</evidence>
<feature type="signal peptide" evidence="3">
    <location>
        <begin position="1"/>
        <end position="23"/>
    </location>
</feature>
<dbReference type="Pfam" id="PF25919">
    <property type="entry name" value="BSH_CusB"/>
    <property type="match status" value="1"/>
</dbReference>
<dbReference type="Proteomes" id="UP000592820">
    <property type="component" value="Unassembled WGS sequence"/>
</dbReference>
<feature type="chain" id="PRO_5031407095" evidence="3">
    <location>
        <begin position="24"/>
        <end position="342"/>
    </location>
</feature>
<dbReference type="GO" id="GO:0030313">
    <property type="term" value="C:cell envelope"/>
    <property type="evidence" value="ECO:0007669"/>
    <property type="project" value="TreeGrafter"/>
</dbReference>
<keyword evidence="2" id="KW-0813">Transport</keyword>
<evidence type="ECO:0000313" key="5">
    <source>
        <dbReference type="EMBL" id="MBB5399043.1"/>
    </source>
</evidence>